<evidence type="ECO:0000313" key="2">
    <source>
        <dbReference type="Proteomes" id="UP000316096"/>
    </source>
</evidence>
<evidence type="ECO:0000313" key="1">
    <source>
        <dbReference type="EMBL" id="TQL96483.1"/>
    </source>
</evidence>
<dbReference type="GO" id="GO:0046872">
    <property type="term" value="F:metal ion binding"/>
    <property type="evidence" value="ECO:0007669"/>
    <property type="project" value="InterPro"/>
</dbReference>
<name>A0A543CHA2_9ACTN</name>
<dbReference type="Gene3D" id="3.30.830.10">
    <property type="entry name" value="Metalloenzyme, LuxS/M16 peptidase-like"/>
    <property type="match status" value="1"/>
</dbReference>
<reference evidence="1 2" key="1">
    <citation type="submission" date="2019-06" db="EMBL/GenBank/DDBJ databases">
        <title>Sequencing the genomes of 1000 actinobacteria strains.</title>
        <authorList>
            <person name="Klenk H.-P."/>
        </authorList>
    </citation>
    <scope>NUCLEOTIDE SEQUENCE [LARGE SCALE GENOMIC DNA]</scope>
    <source>
        <strain evidence="1 2">DSM 102200</strain>
    </source>
</reference>
<proteinExistence type="predicted"/>
<protein>
    <submittedName>
        <fullName evidence="1">Putative Zn-dependent peptidase</fullName>
    </submittedName>
</protein>
<organism evidence="1 2">
    <name type="scientific">Actinoallomurus bryophytorum</name>
    <dbReference type="NCBI Taxonomy" id="1490222"/>
    <lineage>
        <taxon>Bacteria</taxon>
        <taxon>Bacillati</taxon>
        <taxon>Actinomycetota</taxon>
        <taxon>Actinomycetes</taxon>
        <taxon>Streptosporangiales</taxon>
        <taxon>Thermomonosporaceae</taxon>
        <taxon>Actinoallomurus</taxon>
    </lineage>
</organism>
<sequence length="538" mass="58529">MNELPFVAFARLTAATVLLSAPMAPLRHPLVFSGHSGGYGVVWHRTEVDGVPAYWAEGDEDQRRVYLAFRVGLADEQLAWRGITHLVEHLAMHAVGGPIHDSNGQVGAVTTVFAAHGADTGTADFVTGVCRALRALPFDRLERENQVLRTEAGTRGAALTDPLVIWRYGAATYGLPAYDELGVGRHTPDRIAAWAGRWFTRRNLVLVFAGGPPPADLTIDLPEGERMPPPEPSSALPGTPAYFRQPGGSVAMTSVVRRSTAAQVYSVLLRNRLHRSLRQEAALSYTPGTSYDARDGRYAHLTAYTDGLAENHDRLLSAFLHEIELLADHLTAPKEVSDVVTRVRAGRRKASATSRAYGNALRELLGAEPYTDAHLESDLDTVDTEVVQRTAVEVLDSAVVMVPGSRAPSARYRPAPRFSSGGVDGEALRSTNAPVDSSRLIVGADGVSLFRGPRPLTVRFRECEAMLAWPDGARRLIGRDGFLLTVEPTLWTRGASLTARLDAGVPADRVVPMPRRPAGEIPVARTSRYERVRARFKH</sequence>
<accession>A0A543CHA2</accession>
<dbReference type="Proteomes" id="UP000316096">
    <property type="component" value="Unassembled WGS sequence"/>
</dbReference>
<dbReference type="SUPFAM" id="SSF63411">
    <property type="entry name" value="LuxS/MPP-like metallohydrolase"/>
    <property type="match status" value="2"/>
</dbReference>
<dbReference type="InterPro" id="IPR011249">
    <property type="entry name" value="Metalloenz_LuxS/M16"/>
</dbReference>
<dbReference type="AlphaFoldDB" id="A0A543CHA2"/>
<comment type="caution">
    <text evidence="1">The sequence shown here is derived from an EMBL/GenBank/DDBJ whole genome shotgun (WGS) entry which is preliminary data.</text>
</comment>
<keyword evidence="2" id="KW-1185">Reference proteome</keyword>
<dbReference type="EMBL" id="VFOZ01000001">
    <property type="protein sequence ID" value="TQL96483.1"/>
    <property type="molecule type" value="Genomic_DNA"/>
</dbReference>
<gene>
    <name evidence="1" type="ORF">FB559_2014</name>
</gene>